<evidence type="ECO:0000313" key="2">
    <source>
        <dbReference type="EMBL" id="GMU09351.1"/>
    </source>
</evidence>
<dbReference type="Proteomes" id="UP001342631">
    <property type="component" value="Unassembled WGS sequence"/>
</dbReference>
<dbReference type="EMBL" id="BTTX01000006">
    <property type="protein sequence ID" value="GMU09351.1"/>
    <property type="molecule type" value="Genomic_DNA"/>
</dbReference>
<feature type="transmembrane region" description="Helical" evidence="1">
    <location>
        <begin position="92"/>
        <end position="112"/>
    </location>
</feature>
<keyword evidence="1" id="KW-0472">Membrane</keyword>
<evidence type="ECO:0000256" key="1">
    <source>
        <dbReference type="SAM" id="Phobius"/>
    </source>
</evidence>
<reference evidence="2 3" key="1">
    <citation type="journal article" date="2024" name="Arch. Microbiol.">
        <title>Corallococcus caeni sp. nov., a novel myxobacterium isolated from activated sludge.</title>
        <authorList>
            <person name="Tomita S."/>
            <person name="Nakai R."/>
            <person name="Kuroda K."/>
            <person name="Kurashita H."/>
            <person name="Hatamoto M."/>
            <person name="Yamaguchi T."/>
            <person name="Narihiro T."/>
        </authorList>
    </citation>
    <scope>NUCLEOTIDE SEQUENCE [LARGE SCALE GENOMIC DNA]</scope>
    <source>
        <strain evidence="2 3">NO1</strain>
    </source>
</reference>
<keyword evidence="1" id="KW-0812">Transmembrane</keyword>
<protein>
    <submittedName>
        <fullName evidence="2">Uncharacterized protein</fullName>
    </submittedName>
</protein>
<keyword evidence="3" id="KW-1185">Reference proteome</keyword>
<gene>
    <name evidence="2" type="ORF">ASNO1_56050</name>
</gene>
<accession>A0ABQ6QZZ2</accession>
<feature type="transmembrane region" description="Helical" evidence="1">
    <location>
        <begin position="60"/>
        <end position="86"/>
    </location>
</feature>
<evidence type="ECO:0000313" key="3">
    <source>
        <dbReference type="Proteomes" id="UP001342631"/>
    </source>
</evidence>
<organism evidence="2 3">
    <name type="scientific">Corallococcus caeni</name>
    <dbReference type="NCBI Taxonomy" id="3082388"/>
    <lineage>
        <taxon>Bacteria</taxon>
        <taxon>Pseudomonadati</taxon>
        <taxon>Myxococcota</taxon>
        <taxon>Myxococcia</taxon>
        <taxon>Myxococcales</taxon>
        <taxon>Cystobacterineae</taxon>
        <taxon>Myxococcaceae</taxon>
        <taxon>Corallococcus</taxon>
    </lineage>
</organism>
<comment type="caution">
    <text evidence="2">The sequence shown here is derived from an EMBL/GenBank/DDBJ whole genome shotgun (WGS) entry which is preliminary data.</text>
</comment>
<name>A0ABQ6QZZ2_9BACT</name>
<sequence>MARVAAQVHVGDAVLRFQGRLQPLEAALVVRLSRQRALQIQLERGAAPFRRTVGRRTDDALGVGMSMVVMPVVVAMGAGGAVHVGLTVRMRVPVVMTVMVMAVVVMPVVVVAPRAVDVALHGVAAGLRLLEALDVQRAEPRPALLLLRHGFFFLSP</sequence>
<keyword evidence="1" id="KW-1133">Transmembrane helix</keyword>
<proteinExistence type="predicted"/>